<feature type="chain" id="PRO_5037196825" evidence="1">
    <location>
        <begin position="21"/>
        <end position="110"/>
    </location>
</feature>
<feature type="signal peptide" evidence="1">
    <location>
        <begin position="1"/>
        <end position="20"/>
    </location>
</feature>
<keyword evidence="3" id="KW-1185">Reference proteome</keyword>
<name>A0A917JWU0_9GAMM</name>
<sequence>MLQAKISQILAFMLVCVAVAAQGEQLRDPTLPSVVVGTSSAQNAAPKTQIVLQSVMRAGKGSSAVINGRIYEVGDRVLGSKIRRIDADSVTLSSGRKFKLFEAITESVGK</sequence>
<gene>
    <name evidence="2" type="primary">mshK</name>
    <name evidence="2" type="ORF">GCM10009332_26590</name>
</gene>
<comment type="caution">
    <text evidence="2">The sequence shown here is derived from an EMBL/GenBank/DDBJ whole genome shotgun (WGS) entry which is preliminary data.</text>
</comment>
<organism evidence="2 3">
    <name type="scientific">Shewanella gelidii</name>
    <dbReference type="NCBI Taxonomy" id="1642821"/>
    <lineage>
        <taxon>Bacteria</taxon>
        <taxon>Pseudomonadati</taxon>
        <taxon>Pseudomonadota</taxon>
        <taxon>Gammaproteobacteria</taxon>
        <taxon>Alteromonadales</taxon>
        <taxon>Shewanellaceae</taxon>
        <taxon>Shewanella</taxon>
    </lineage>
</organism>
<keyword evidence="1" id="KW-0732">Signal</keyword>
<dbReference type="AlphaFoldDB" id="A0A917JWU0"/>
<reference evidence="2" key="1">
    <citation type="journal article" date="2014" name="Int. J. Syst. Evol. Microbiol.">
        <title>Complete genome sequence of Corynebacterium casei LMG S-19264T (=DSM 44701T), isolated from a smear-ripened cheese.</title>
        <authorList>
            <consortium name="US DOE Joint Genome Institute (JGI-PGF)"/>
            <person name="Walter F."/>
            <person name="Albersmeier A."/>
            <person name="Kalinowski J."/>
            <person name="Ruckert C."/>
        </authorList>
    </citation>
    <scope>NUCLEOTIDE SEQUENCE</scope>
    <source>
        <strain evidence="2">JCM 30804</strain>
    </source>
</reference>
<dbReference type="Proteomes" id="UP000613743">
    <property type="component" value="Unassembled WGS sequence"/>
</dbReference>
<evidence type="ECO:0000256" key="1">
    <source>
        <dbReference type="SAM" id="SignalP"/>
    </source>
</evidence>
<reference evidence="2" key="2">
    <citation type="submission" date="2020-09" db="EMBL/GenBank/DDBJ databases">
        <authorList>
            <person name="Sun Q."/>
            <person name="Ohkuma M."/>
        </authorList>
    </citation>
    <scope>NUCLEOTIDE SEQUENCE</scope>
    <source>
        <strain evidence="2">JCM 30804</strain>
    </source>
</reference>
<evidence type="ECO:0000313" key="3">
    <source>
        <dbReference type="Proteomes" id="UP000613743"/>
    </source>
</evidence>
<accession>A0A917JWU0</accession>
<proteinExistence type="predicted"/>
<protein>
    <submittedName>
        <fullName evidence="2">MSHA biogenesis protein MshK</fullName>
    </submittedName>
</protein>
<dbReference type="RefSeq" id="WP_229779904.1">
    <property type="nucleotide sequence ID" value="NZ_BMPZ01000008.1"/>
</dbReference>
<evidence type="ECO:0000313" key="2">
    <source>
        <dbReference type="EMBL" id="GGI87903.1"/>
    </source>
</evidence>
<dbReference type="EMBL" id="BMPZ01000008">
    <property type="protein sequence ID" value="GGI87903.1"/>
    <property type="molecule type" value="Genomic_DNA"/>
</dbReference>